<dbReference type="PANTHER" id="PTHR43806:SF11">
    <property type="entry name" value="CEREVISIN-RELATED"/>
    <property type="match status" value="1"/>
</dbReference>
<dbReference type="Gene3D" id="3.40.50.200">
    <property type="entry name" value="Peptidase S8/S53 domain"/>
    <property type="match status" value="1"/>
</dbReference>
<feature type="domain" description="Peptidase S8/S53" evidence="6">
    <location>
        <begin position="219"/>
        <end position="403"/>
    </location>
</feature>
<dbReference type="HOGENOM" id="CLU_491771_0_0_1"/>
<dbReference type="OMA" id="FMTSEAN"/>
<evidence type="ECO:0000313" key="7">
    <source>
        <dbReference type="EMBL" id="EPS36980.1"/>
    </source>
</evidence>
<dbReference type="AlphaFoldDB" id="S8A1X6"/>
<feature type="region of interest" description="Disordered" evidence="5">
    <location>
        <begin position="130"/>
        <end position="165"/>
    </location>
</feature>
<evidence type="ECO:0000259" key="6">
    <source>
        <dbReference type="Pfam" id="PF00082"/>
    </source>
</evidence>
<comment type="similarity">
    <text evidence="1">Belongs to the peptidase S8 family.</text>
</comment>
<keyword evidence="3" id="KW-0378">Hydrolase</keyword>
<dbReference type="InterPro" id="IPR036852">
    <property type="entry name" value="Peptidase_S8/S53_dom_sf"/>
</dbReference>
<reference evidence="8" key="2">
    <citation type="submission" date="2013-04" db="EMBL/GenBank/DDBJ databases">
        <title>Genomic mechanisms accounting for the adaptation to parasitism in nematode-trapping fungi.</title>
        <authorList>
            <person name="Ahren D.G."/>
        </authorList>
    </citation>
    <scope>NUCLEOTIDE SEQUENCE [LARGE SCALE GENOMIC DNA]</scope>
    <source>
        <strain evidence="8">CBS 200.50</strain>
    </source>
</reference>
<evidence type="ECO:0000256" key="5">
    <source>
        <dbReference type="SAM" id="MobiDB-lite"/>
    </source>
</evidence>
<feature type="compositionally biased region" description="Basic and acidic residues" evidence="5">
    <location>
        <begin position="543"/>
        <end position="554"/>
    </location>
</feature>
<dbReference type="STRING" id="1284197.S8A1X6"/>
<proteinExistence type="inferred from homology"/>
<keyword evidence="4" id="KW-0720">Serine protease</keyword>
<organism evidence="7 8">
    <name type="scientific">Dactylellina haptotyla (strain CBS 200.50)</name>
    <name type="common">Nematode-trapping fungus</name>
    <name type="synonym">Monacrosporium haptotylum</name>
    <dbReference type="NCBI Taxonomy" id="1284197"/>
    <lineage>
        <taxon>Eukaryota</taxon>
        <taxon>Fungi</taxon>
        <taxon>Dikarya</taxon>
        <taxon>Ascomycota</taxon>
        <taxon>Pezizomycotina</taxon>
        <taxon>Orbiliomycetes</taxon>
        <taxon>Orbiliales</taxon>
        <taxon>Orbiliaceae</taxon>
        <taxon>Dactylellina</taxon>
    </lineage>
</organism>
<dbReference type="Proteomes" id="UP000015100">
    <property type="component" value="Unassembled WGS sequence"/>
</dbReference>
<dbReference type="PANTHER" id="PTHR43806">
    <property type="entry name" value="PEPTIDASE S8"/>
    <property type="match status" value="1"/>
</dbReference>
<evidence type="ECO:0000313" key="8">
    <source>
        <dbReference type="Proteomes" id="UP000015100"/>
    </source>
</evidence>
<dbReference type="InterPro" id="IPR050131">
    <property type="entry name" value="Peptidase_S8_subtilisin-like"/>
</dbReference>
<dbReference type="GO" id="GO:0006508">
    <property type="term" value="P:proteolysis"/>
    <property type="evidence" value="ECO:0007669"/>
    <property type="project" value="UniProtKB-KW"/>
</dbReference>
<comment type="caution">
    <text evidence="7">The sequence shown here is derived from an EMBL/GenBank/DDBJ whole genome shotgun (WGS) entry which is preliminary data.</text>
</comment>
<dbReference type="Pfam" id="PF00082">
    <property type="entry name" value="Peptidase_S8"/>
    <property type="match status" value="1"/>
</dbReference>
<dbReference type="GO" id="GO:0004252">
    <property type="term" value="F:serine-type endopeptidase activity"/>
    <property type="evidence" value="ECO:0007669"/>
    <property type="project" value="InterPro"/>
</dbReference>
<dbReference type="PROSITE" id="PS00136">
    <property type="entry name" value="SUBTILASE_ASP"/>
    <property type="match status" value="1"/>
</dbReference>
<dbReference type="EMBL" id="AQGS01000810">
    <property type="protein sequence ID" value="EPS36980.1"/>
    <property type="molecule type" value="Genomic_DNA"/>
</dbReference>
<dbReference type="SUPFAM" id="SSF52743">
    <property type="entry name" value="Subtilisin-like"/>
    <property type="match status" value="1"/>
</dbReference>
<evidence type="ECO:0000256" key="1">
    <source>
        <dbReference type="ARBA" id="ARBA00011073"/>
    </source>
</evidence>
<sequence>MKVNKIQLHATLAQLAFLSKVDKVFGSNIHAPTNNVGTWEKGSSSYFLMMHPTNKLSEEEERDFIRELTTKMWPYLLPPKSQALYRIKSERLGLLGIVLDIVNNVNSFGEMNAVCNGPLRKKFTALLRSQDFPSGGKKPPQSFMTSEANYEEDPPSPPTLKSNRKLKRSMWKRVDEGQDPNIEKQSGLTEDLLRLSWPPGVAWDYIERHKVFWNWKGAGQGTVIFVVDSGCDSRNPEFRSTKFRDWIFAGPSPLEEPRDDYYGPHDPDKAASRKFHGTGVTSKAVGLSTGVAQNAEVVIVNVLTGGTRGSQPGAGVWYMNLDALVKMHEYIEKHKLSGRCVINISTAHADLRNHRATTNLLWYAALTKQVLDSIVDRLDCYLIVAAGNERPKTPITSYPQKLIPRMNQDRVALVGAHDASLRNLFQIHSDVQLSALGDRIPLAKGYSMADEPKFEQQNSIPILHLDSPAGIASAEPSRSVREAAPIVAGLVANLISIGKENPLRYLKAVSKTPPDADSPRIVWNGIYPDQWPITLRPPQPAPPKEERKNEKKDN</sequence>
<evidence type="ECO:0000256" key="2">
    <source>
        <dbReference type="ARBA" id="ARBA00022670"/>
    </source>
</evidence>
<feature type="region of interest" description="Disordered" evidence="5">
    <location>
        <begin position="530"/>
        <end position="554"/>
    </location>
</feature>
<evidence type="ECO:0000256" key="4">
    <source>
        <dbReference type="ARBA" id="ARBA00022825"/>
    </source>
</evidence>
<gene>
    <name evidence="7" type="ORF">H072_9455</name>
</gene>
<accession>S8A1X6</accession>
<dbReference type="InterPro" id="IPR000209">
    <property type="entry name" value="Peptidase_S8/S53_dom"/>
</dbReference>
<protein>
    <recommendedName>
        <fullName evidence="6">Peptidase S8/S53 domain-containing protein</fullName>
    </recommendedName>
</protein>
<dbReference type="CDD" id="cd00306">
    <property type="entry name" value="Peptidases_S8_S53"/>
    <property type="match status" value="1"/>
</dbReference>
<name>S8A1X6_DACHA</name>
<keyword evidence="8" id="KW-1185">Reference proteome</keyword>
<dbReference type="InterPro" id="IPR023827">
    <property type="entry name" value="Peptidase_S8_Asp-AS"/>
</dbReference>
<dbReference type="OrthoDB" id="206201at2759"/>
<evidence type="ECO:0000256" key="3">
    <source>
        <dbReference type="ARBA" id="ARBA00022801"/>
    </source>
</evidence>
<keyword evidence="2" id="KW-0645">Protease</keyword>
<reference evidence="7 8" key="1">
    <citation type="journal article" date="2013" name="PLoS Genet.">
        <title>Genomic mechanisms accounting for the adaptation to parasitism in nematode-trapping fungi.</title>
        <authorList>
            <person name="Meerupati T."/>
            <person name="Andersson K.M."/>
            <person name="Friman E."/>
            <person name="Kumar D."/>
            <person name="Tunlid A."/>
            <person name="Ahren D."/>
        </authorList>
    </citation>
    <scope>NUCLEOTIDE SEQUENCE [LARGE SCALE GENOMIC DNA]</scope>
    <source>
        <strain evidence="7 8">CBS 200.50</strain>
    </source>
</reference>